<keyword evidence="6 9" id="KW-0472">Membrane</keyword>
<keyword evidence="8" id="KW-0807">Transducer</keyword>
<keyword evidence="12" id="KW-1185">Reference proteome</keyword>
<keyword evidence="4 9" id="KW-1133">Transmembrane helix</keyword>
<evidence type="ECO:0000256" key="4">
    <source>
        <dbReference type="ARBA" id="ARBA00022989"/>
    </source>
</evidence>
<dbReference type="PANTHER" id="PTHR37441:SF7">
    <property type="entry name" value="G-PROTEIN COUPLED RECEPTORS FAMILY 1 PROFILE DOMAIN-CONTAINING PROTEIN"/>
    <property type="match status" value="1"/>
</dbReference>
<gene>
    <name evidence="11" type="ORF">CAMP_LOCUS8519</name>
</gene>
<feature type="transmembrane region" description="Helical" evidence="9">
    <location>
        <begin position="233"/>
        <end position="252"/>
    </location>
</feature>
<evidence type="ECO:0000259" key="10">
    <source>
        <dbReference type="PROSITE" id="PS50262"/>
    </source>
</evidence>
<dbReference type="CDD" id="cd00637">
    <property type="entry name" value="7tm_classA_rhodopsin-like"/>
    <property type="match status" value="1"/>
</dbReference>
<dbReference type="GO" id="GO:0004930">
    <property type="term" value="F:G protein-coupled receptor activity"/>
    <property type="evidence" value="ECO:0007669"/>
    <property type="project" value="UniProtKB-KW"/>
</dbReference>
<dbReference type="PANTHER" id="PTHR37441">
    <property type="entry name" value="PROTEIN CBG16518"/>
    <property type="match status" value="1"/>
</dbReference>
<name>A0A9P1MZY4_9PELO</name>
<feature type="transmembrane region" description="Helical" evidence="9">
    <location>
        <begin position="273"/>
        <end position="290"/>
    </location>
</feature>
<accession>A0A9P1MZY4</accession>
<keyword evidence="7" id="KW-0675">Receptor</keyword>
<dbReference type="GO" id="GO:0005886">
    <property type="term" value="C:plasma membrane"/>
    <property type="evidence" value="ECO:0007669"/>
    <property type="project" value="UniProtKB-SubCell"/>
</dbReference>
<evidence type="ECO:0000256" key="3">
    <source>
        <dbReference type="ARBA" id="ARBA00022692"/>
    </source>
</evidence>
<dbReference type="Proteomes" id="UP001152747">
    <property type="component" value="Unassembled WGS sequence"/>
</dbReference>
<keyword evidence="5" id="KW-0297">G-protein coupled receptor</keyword>
<evidence type="ECO:0000256" key="6">
    <source>
        <dbReference type="ARBA" id="ARBA00023136"/>
    </source>
</evidence>
<dbReference type="Gene3D" id="1.20.1070.10">
    <property type="entry name" value="Rhodopsin 7-helix transmembrane proteins"/>
    <property type="match status" value="1"/>
</dbReference>
<evidence type="ECO:0000256" key="7">
    <source>
        <dbReference type="ARBA" id="ARBA00023170"/>
    </source>
</evidence>
<dbReference type="AlphaFoldDB" id="A0A9P1MZY4"/>
<protein>
    <recommendedName>
        <fullName evidence="10">G-protein coupled receptors family 1 profile domain-containing protein</fullName>
    </recommendedName>
</protein>
<dbReference type="InterPro" id="IPR040435">
    <property type="entry name" value="Put_GPCR_Chromadorea"/>
</dbReference>
<feature type="transmembrane region" description="Helical" evidence="9">
    <location>
        <begin position="310"/>
        <end position="329"/>
    </location>
</feature>
<evidence type="ECO:0000313" key="11">
    <source>
        <dbReference type="EMBL" id="CAI5445882.1"/>
    </source>
</evidence>
<evidence type="ECO:0000256" key="2">
    <source>
        <dbReference type="ARBA" id="ARBA00022475"/>
    </source>
</evidence>
<evidence type="ECO:0000256" key="9">
    <source>
        <dbReference type="SAM" id="Phobius"/>
    </source>
</evidence>
<keyword evidence="2" id="KW-1003">Cell membrane</keyword>
<evidence type="ECO:0000313" key="12">
    <source>
        <dbReference type="Proteomes" id="UP001152747"/>
    </source>
</evidence>
<evidence type="ECO:0000256" key="8">
    <source>
        <dbReference type="ARBA" id="ARBA00023224"/>
    </source>
</evidence>
<feature type="domain" description="G-protein coupled receptors family 1 profile" evidence="10">
    <location>
        <begin position="49"/>
        <end position="278"/>
    </location>
</feature>
<dbReference type="OrthoDB" id="5796855at2759"/>
<sequence>MRNNSTDSFYVVDKCDDNEIESIEMVEQIFGFINAVMPIMAILALIINLNFLVAVIYGVRRGRLPLKRYVMTINRSLADMMTICIAGTRYITEYFTRCNNAHYCAPIDNTWFSNLMQTTFILNYWSVSLSYTGIAFLTYYAVRSPLQYKVRLTSSKVIRIILFSWLSMIFLLFTSVFLFQDGKLNYNGNSVIHLFFDDFSKNDHIGIWLVDLCVQIENHSSYKSAMVTMIPPLIFYIISIGCYCLISQELFYRRTTNIYKRHRSAVWRLGTHLLLFSVACFLTATAYYGSIPISNFCDPNSKDEERYLCMGPVVSYTMYTAAAVIGWFARMTVDGFIDTYVDGVLRQSFFQAFRPVQSNFTVTTADTRHPLEISTHKVSTTSNMIPMAHVKREFL</sequence>
<dbReference type="InterPro" id="IPR017452">
    <property type="entry name" value="GPCR_Rhodpsn_7TM"/>
</dbReference>
<keyword evidence="3 9" id="KW-0812">Transmembrane</keyword>
<evidence type="ECO:0000256" key="5">
    <source>
        <dbReference type="ARBA" id="ARBA00023040"/>
    </source>
</evidence>
<organism evidence="11 12">
    <name type="scientific">Caenorhabditis angaria</name>
    <dbReference type="NCBI Taxonomy" id="860376"/>
    <lineage>
        <taxon>Eukaryota</taxon>
        <taxon>Metazoa</taxon>
        <taxon>Ecdysozoa</taxon>
        <taxon>Nematoda</taxon>
        <taxon>Chromadorea</taxon>
        <taxon>Rhabditida</taxon>
        <taxon>Rhabditina</taxon>
        <taxon>Rhabditomorpha</taxon>
        <taxon>Rhabditoidea</taxon>
        <taxon>Rhabditidae</taxon>
        <taxon>Peloderinae</taxon>
        <taxon>Caenorhabditis</taxon>
    </lineage>
</organism>
<proteinExistence type="predicted"/>
<feature type="transmembrane region" description="Helical" evidence="9">
    <location>
        <begin position="121"/>
        <end position="140"/>
    </location>
</feature>
<evidence type="ECO:0000256" key="1">
    <source>
        <dbReference type="ARBA" id="ARBA00004651"/>
    </source>
</evidence>
<dbReference type="SUPFAM" id="SSF81321">
    <property type="entry name" value="Family A G protein-coupled receptor-like"/>
    <property type="match status" value="1"/>
</dbReference>
<feature type="transmembrane region" description="Helical" evidence="9">
    <location>
        <begin position="160"/>
        <end position="179"/>
    </location>
</feature>
<reference evidence="11" key="1">
    <citation type="submission" date="2022-11" db="EMBL/GenBank/DDBJ databases">
        <authorList>
            <person name="Kikuchi T."/>
        </authorList>
    </citation>
    <scope>NUCLEOTIDE SEQUENCE</scope>
    <source>
        <strain evidence="11">PS1010</strain>
    </source>
</reference>
<dbReference type="EMBL" id="CANHGI010000003">
    <property type="protein sequence ID" value="CAI5445882.1"/>
    <property type="molecule type" value="Genomic_DNA"/>
</dbReference>
<comment type="caution">
    <text evidence="11">The sequence shown here is derived from an EMBL/GenBank/DDBJ whole genome shotgun (WGS) entry which is preliminary data.</text>
</comment>
<comment type="subcellular location">
    <subcellularLocation>
        <location evidence="1">Cell membrane</location>
        <topology evidence="1">Multi-pass membrane protein</topology>
    </subcellularLocation>
</comment>
<dbReference type="PROSITE" id="PS50262">
    <property type="entry name" value="G_PROTEIN_RECEP_F1_2"/>
    <property type="match status" value="1"/>
</dbReference>
<feature type="transmembrane region" description="Helical" evidence="9">
    <location>
        <begin position="35"/>
        <end position="57"/>
    </location>
</feature>